<evidence type="ECO:0000313" key="2">
    <source>
        <dbReference type="EMBL" id="MCC2129000.1"/>
    </source>
</evidence>
<protein>
    <submittedName>
        <fullName evidence="2">DUF6472 family protein</fullName>
    </submittedName>
</protein>
<organism evidence="2 3">
    <name type="scientific">Brotocaccenecus cirricatena</name>
    <dbReference type="NCBI Taxonomy" id="3064195"/>
    <lineage>
        <taxon>Bacteria</taxon>
        <taxon>Bacillati</taxon>
        <taxon>Bacillota</taxon>
        <taxon>Clostridia</taxon>
        <taxon>Eubacteriales</taxon>
        <taxon>Oscillospiraceae</taxon>
        <taxon>Brotocaccenecus</taxon>
    </lineage>
</organism>
<accession>A0AAE3AFK5</accession>
<comment type="caution">
    <text evidence="2">The sequence shown here is derived from an EMBL/GenBank/DDBJ whole genome shotgun (WGS) entry which is preliminary data.</text>
</comment>
<name>A0AAE3AFK5_9FIRM</name>
<proteinExistence type="predicted"/>
<dbReference type="EMBL" id="JAJEPW010000011">
    <property type="protein sequence ID" value="MCC2129000.1"/>
    <property type="molecule type" value="Genomic_DNA"/>
</dbReference>
<dbReference type="Proteomes" id="UP001199319">
    <property type="component" value="Unassembled WGS sequence"/>
</dbReference>
<dbReference type="InterPro" id="IPR045525">
    <property type="entry name" value="DUF6472"/>
</dbReference>
<evidence type="ECO:0000259" key="1">
    <source>
        <dbReference type="Pfam" id="PF20076"/>
    </source>
</evidence>
<feature type="domain" description="DUF6472" evidence="1">
    <location>
        <begin position="2"/>
        <end position="55"/>
    </location>
</feature>
<dbReference type="RefSeq" id="WP_302928302.1">
    <property type="nucleotide sequence ID" value="NZ_JAJEPW010000011.1"/>
</dbReference>
<dbReference type="Pfam" id="PF20076">
    <property type="entry name" value="DUF6472"/>
    <property type="match status" value="1"/>
</dbReference>
<dbReference type="AlphaFoldDB" id="A0AAE3AFK5"/>
<keyword evidence="3" id="KW-1185">Reference proteome</keyword>
<sequence length="55" mass="6722">MTQCEACCFYNYDEEYDEYICDVDLDEDEMVRFLSGRGDCPYWRPGDEYRTARRQ</sequence>
<reference evidence="2" key="1">
    <citation type="submission" date="2021-10" db="EMBL/GenBank/DDBJ databases">
        <title>Anaerobic single-cell dispensing facilitates the cultivation of human gut bacteria.</title>
        <authorList>
            <person name="Afrizal A."/>
        </authorList>
    </citation>
    <scope>NUCLEOTIDE SEQUENCE</scope>
    <source>
        <strain evidence="2">CLA-AA-H272</strain>
    </source>
</reference>
<gene>
    <name evidence="2" type="ORF">LKD37_05635</name>
</gene>
<evidence type="ECO:0000313" key="3">
    <source>
        <dbReference type="Proteomes" id="UP001199319"/>
    </source>
</evidence>